<evidence type="ECO:0000313" key="2">
    <source>
        <dbReference type="Proteomes" id="UP000235116"/>
    </source>
</evidence>
<evidence type="ECO:0000313" key="1">
    <source>
        <dbReference type="EMBL" id="AUM12618.1"/>
    </source>
</evidence>
<keyword evidence="2" id="KW-1185">Reference proteome</keyword>
<accession>A0A2K9LJU9</accession>
<protein>
    <recommendedName>
        <fullName evidence="3">Phosphate ABC transporter substrate-binding protein</fullName>
    </recommendedName>
</protein>
<dbReference type="AlphaFoldDB" id="A0A2K9LJU9"/>
<dbReference type="RefSeq" id="WP_101894003.1">
    <property type="nucleotide sequence ID" value="NZ_CP022684.1"/>
</dbReference>
<gene>
    <name evidence="1" type="ORF">Kalk_09405</name>
</gene>
<dbReference type="EMBL" id="CP022684">
    <property type="protein sequence ID" value="AUM12618.1"/>
    <property type="molecule type" value="Genomic_DNA"/>
</dbReference>
<dbReference type="OrthoDB" id="5368544at2"/>
<sequence>MSGRGFSRAITLLASLLFIPWAWADLAIIVHPDNPQQSISKHELRLIFLGRMPLFPTSGEEIIAFDLPESDSGYETFYRNVVELEGTRLKRYRAYYLFSGRGKLPRPTDSNATILQQVADNERAIGYVDSRLVNEKVKVLLTLPER</sequence>
<organism evidence="1 2">
    <name type="scientific">Ketobacter alkanivorans</name>
    <dbReference type="NCBI Taxonomy" id="1917421"/>
    <lineage>
        <taxon>Bacteria</taxon>
        <taxon>Pseudomonadati</taxon>
        <taxon>Pseudomonadota</taxon>
        <taxon>Gammaproteobacteria</taxon>
        <taxon>Pseudomonadales</taxon>
        <taxon>Ketobacteraceae</taxon>
        <taxon>Ketobacter</taxon>
    </lineage>
</organism>
<evidence type="ECO:0008006" key="3">
    <source>
        <dbReference type="Google" id="ProtNLM"/>
    </source>
</evidence>
<dbReference type="SUPFAM" id="SSF53850">
    <property type="entry name" value="Periplasmic binding protein-like II"/>
    <property type="match status" value="1"/>
</dbReference>
<proteinExistence type="predicted"/>
<dbReference type="Proteomes" id="UP000235116">
    <property type="component" value="Chromosome"/>
</dbReference>
<dbReference type="KEGG" id="kak:Kalk_09405"/>
<dbReference type="Gene3D" id="3.40.190.10">
    <property type="entry name" value="Periplasmic binding protein-like II"/>
    <property type="match status" value="1"/>
</dbReference>
<reference evidence="2" key="1">
    <citation type="submission" date="2017-08" db="EMBL/GenBank/DDBJ databases">
        <title>Direct submision.</title>
        <authorList>
            <person name="Kim S.-J."/>
            <person name="Rhee S.-K."/>
        </authorList>
    </citation>
    <scope>NUCLEOTIDE SEQUENCE [LARGE SCALE GENOMIC DNA]</scope>
    <source>
        <strain evidence="2">GI5</strain>
    </source>
</reference>
<name>A0A2K9LJU9_9GAMM</name>